<accession>A0A9D1WLP8</accession>
<name>A0A9D1WLP8_9GAMM</name>
<feature type="non-terminal residue" evidence="1">
    <location>
        <position position="1"/>
    </location>
</feature>
<dbReference type="Proteomes" id="UP000824248">
    <property type="component" value="Unassembled WGS sequence"/>
</dbReference>
<dbReference type="SMART" id="SM00671">
    <property type="entry name" value="SEL1"/>
    <property type="match status" value="3"/>
</dbReference>
<reference evidence="1" key="1">
    <citation type="journal article" date="2021" name="PeerJ">
        <title>Extensive microbial diversity within the chicken gut microbiome revealed by metagenomics and culture.</title>
        <authorList>
            <person name="Gilroy R."/>
            <person name="Ravi A."/>
            <person name="Getino M."/>
            <person name="Pursley I."/>
            <person name="Horton D.L."/>
            <person name="Alikhan N.F."/>
            <person name="Baker D."/>
            <person name="Gharbi K."/>
            <person name="Hall N."/>
            <person name="Watson M."/>
            <person name="Adriaenssens E.M."/>
            <person name="Foster-Nyarko E."/>
            <person name="Jarju S."/>
            <person name="Secka A."/>
            <person name="Antonio M."/>
            <person name="Oren A."/>
            <person name="Chaudhuri R.R."/>
            <person name="La Ragione R."/>
            <person name="Hildebrand F."/>
            <person name="Pallen M.J."/>
        </authorList>
    </citation>
    <scope>NUCLEOTIDE SEQUENCE</scope>
    <source>
        <strain evidence="1">1193</strain>
    </source>
</reference>
<dbReference type="InterPro" id="IPR006597">
    <property type="entry name" value="Sel1-like"/>
</dbReference>
<dbReference type="Pfam" id="PF08238">
    <property type="entry name" value="Sel1"/>
    <property type="match status" value="4"/>
</dbReference>
<protein>
    <submittedName>
        <fullName evidence="1">SEL1-like repeat protein</fullName>
    </submittedName>
</protein>
<dbReference type="Gene3D" id="1.25.40.10">
    <property type="entry name" value="Tetratricopeptide repeat domain"/>
    <property type="match status" value="1"/>
</dbReference>
<comment type="caution">
    <text evidence="1">The sequence shown here is derived from an EMBL/GenBank/DDBJ whole genome shotgun (WGS) entry which is preliminary data.</text>
</comment>
<dbReference type="AlphaFoldDB" id="A0A9D1WLP8"/>
<proteinExistence type="predicted"/>
<dbReference type="InterPro" id="IPR011990">
    <property type="entry name" value="TPR-like_helical_dom_sf"/>
</dbReference>
<organism evidence="1 2">
    <name type="scientific">Candidatus Halomonas stercoripullorum</name>
    <dbReference type="NCBI Taxonomy" id="2838617"/>
    <lineage>
        <taxon>Bacteria</taxon>
        <taxon>Pseudomonadati</taxon>
        <taxon>Pseudomonadota</taxon>
        <taxon>Gammaproteobacteria</taxon>
        <taxon>Oceanospirillales</taxon>
        <taxon>Halomonadaceae</taxon>
        <taxon>Halomonas</taxon>
    </lineage>
</organism>
<gene>
    <name evidence="1" type="ORF">H9854_03230</name>
</gene>
<dbReference type="PANTHER" id="PTHR11102">
    <property type="entry name" value="SEL-1-LIKE PROTEIN"/>
    <property type="match status" value="1"/>
</dbReference>
<dbReference type="InterPro" id="IPR050767">
    <property type="entry name" value="Sel1_AlgK"/>
</dbReference>
<evidence type="ECO:0000313" key="1">
    <source>
        <dbReference type="EMBL" id="HIX61234.1"/>
    </source>
</evidence>
<dbReference type="SUPFAM" id="SSF81901">
    <property type="entry name" value="HCP-like"/>
    <property type="match status" value="1"/>
</dbReference>
<reference evidence="1" key="2">
    <citation type="submission" date="2021-04" db="EMBL/GenBank/DDBJ databases">
        <authorList>
            <person name="Gilroy R."/>
        </authorList>
    </citation>
    <scope>NUCLEOTIDE SEQUENCE</scope>
    <source>
        <strain evidence="1">1193</strain>
    </source>
</reference>
<dbReference type="EMBL" id="DXFC01000093">
    <property type="protein sequence ID" value="HIX61234.1"/>
    <property type="molecule type" value="Genomic_DNA"/>
</dbReference>
<dbReference type="PANTHER" id="PTHR11102:SF160">
    <property type="entry name" value="ERAD-ASSOCIATED E3 UBIQUITIN-PROTEIN LIGASE COMPONENT HRD3"/>
    <property type="match status" value="1"/>
</dbReference>
<evidence type="ECO:0000313" key="2">
    <source>
        <dbReference type="Proteomes" id="UP000824248"/>
    </source>
</evidence>
<sequence length="156" mass="16925">SMDAELAERWYRQASDSGAIYARAGLGVALMRGDGAIDQNVEEGYRLLRETAEQGHPGAQATLGREYLRGENIEADPELGANYLYEAASQGHSTARLALAQAYLTSRGLENANQEQALLWLDEVFASEGQLAIETLHQLLSDEAALAAAAEVRMEE</sequence>